<sequence length="492" mass="52232">MIGRRTALLGAAAAGSLLAAGCTRPPTAPVPAQEEPPRIDPKVHTVLAHDPSGHVALRPDAEQVLAASRALLAVATAVVVAAPDDATAAQVARDLGIPMLPPGDGLAAELDRLRTRTVFAYTEADVGTRETLPGPATAAEVQQDGLPAKAEPADLLGLAYGTPSPTVASVAHAAGLGLTAVPAPHPGATKDATAAVRGHRGQVVGIGTGFGDDAQFGTQVEVTRTAKEFPAGGVAPLPDHVMIALYGHPGTASLGMMGEQPPAQAVQRVRKLVDAYAKLLPDRHVMGAFEIIATIASSAPGDDGDYSLESEVAKLLPWVEEAERSDLYVVLDLQPGRTDFTRQARRYEELLKRPHVGLALDPEWRLPPNGKHLVQVGQVDVEEVNAVGAWLADFVQQHRLPPKVLTLHQFQTRMITNRARLDTTRPEVQHLVHVDGQGGQGAKQGTWAAIKKDLPARTWLGWKNFEDEDVPMLTPQQTVAQVKPLPNFISYQ</sequence>
<evidence type="ECO:0000313" key="2">
    <source>
        <dbReference type="EMBL" id="QIK71742.1"/>
    </source>
</evidence>
<dbReference type="AlphaFoldDB" id="A0A6G7Y4J7"/>
<protein>
    <recommendedName>
        <fullName evidence="4">Lipoprotein</fullName>
    </recommendedName>
</protein>
<keyword evidence="3" id="KW-1185">Reference proteome</keyword>
<dbReference type="RefSeq" id="WP_166232438.1">
    <property type="nucleotide sequence ID" value="NZ_CP049865.1"/>
</dbReference>
<feature type="signal peptide" evidence="1">
    <location>
        <begin position="1"/>
        <end position="19"/>
    </location>
</feature>
<evidence type="ECO:0008006" key="4">
    <source>
        <dbReference type="Google" id="ProtNLM"/>
    </source>
</evidence>
<dbReference type="EMBL" id="CP049865">
    <property type="protein sequence ID" value="QIK71742.1"/>
    <property type="molecule type" value="Genomic_DNA"/>
</dbReference>
<reference evidence="2 3" key="1">
    <citation type="submission" date="2020-03" db="EMBL/GenBank/DDBJ databases">
        <title>Propioniciclava sp. nov., isolated from Hydrophilus acuminatus.</title>
        <authorList>
            <person name="Hyun D.-W."/>
            <person name="Bae J.-W."/>
        </authorList>
    </citation>
    <scope>NUCLEOTIDE SEQUENCE [LARGE SCALE GENOMIC DNA]</scope>
    <source>
        <strain evidence="2 3">HDW11</strain>
    </source>
</reference>
<evidence type="ECO:0000313" key="3">
    <source>
        <dbReference type="Proteomes" id="UP000501058"/>
    </source>
</evidence>
<evidence type="ECO:0000256" key="1">
    <source>
        <dbReference type="SAM" id="SignalP"/>
    </source>
</evidence>
<accession>A0A6G7Y4J7</accession>
<dbReference type="InterPro" id="IPR006311">
    <property type="entry name" value="TAT_signal"/>
</dbReference>
<name>A0A6G7Y4J7_9ACTN</name>
<proteinExistence type="predicted"/>
<feature type="chain" id="PRO_5039478796" description="Lipoprotein" evidence="1">
    <location>
        <begin position="20"/>
        <end position="492"/>
    </location>
</feature>
<keyword evidence="1" id="KW-0732">Signal</keyword>
<organism evidence="2 3">
    <name type="scientific">Propioniciclava coleopterorum</name>
    <dbReference type="NCBI Taxonomy" id="2714937"/>
    <lineage>
        <taxon>Bacteria</taxon>
        <taxon>Bacillati</taxon>
        <taxon>Actinomycetota</taxon>
        <taxon>Actinomycetes</taxon>
        <taxon>Propionibacteriales</taxon>
        <taxon>Propionibacteriaceae</taxon>
        <taxon>Propioniciclava</taxon>
    </lineage>
</organism>
<dbReference type="KEGG" id="prv:G7070_04950"/>
<dbReference type="Proteomes" id="UP000501058">
    <property type="component" value="Chromosome"/>
</dbReference>
<gene>
    <name evidence="2" type="ORF">G7070_04950</name>
</gene>
<dbReference type="PROSITE" id="PS51257">
    <property type="entry name" value="PROKAR_LIPOPROTEIN"/>
    <property type="match status" value="1"/>
</dbReference>
<dbReference type="PROSITE" id="PS51318">
    <property type="entry name" value="TAT"/>
    <property type="match status" value="1"/>
</dbReference>